<dbReference type="InterPro" id="IPR023052">
    <property type="entry name" value="Cell_div_SepF"/>
</dbReference>
<dbReference type="OrthoDB" id="3731101at2"/>
<evidence type="ECO:0000256" key="6">
    <source>
        <dbReference type="SAM" id="MobiDB-lite"/>
    </source>
</evidence>
<feature type="compositionally biased region" description="Polar residues" evidence="6">
    <location>
        <begin position="43"/>
        <end position="58"/>
    </location>
</feature>
<dbReference type="STRING" id="1332264.BW730_07795"/>
<dbReference type="HAMAP" id="MF_01197">
    <property type="entry name" value="SepF"/>
    <property type="match status" value="1"/>
</dbReference>
<sequence>MVGVRKLGAWLGLVEDGRYETDEQIDAEGELTSDVYVEDEPSQEVSKVSQLPSRRPTQLTPVAQKEVADLSRIVSVRPRSYNEARVIGENFRDGIPVIMNLSDMEDGEDKRLVDFAAGLIFGLRGNIERVSSKVFLLCPQNLVVGPEDKERIVSGGFFNQS</sequence>
<reference evidence="8" key="1">
    <citation type="submission" date="2017-02" db="EMBL/GenBank/DDBJ databases">
        <title>Tessaracoccus aquaemaris sp. nov., isolated from the intestine of a Korean rockfish, Sebastes schlegelii, in a marine aquaculture pond.</title>
        <authorList>
            <person name="Tak E.J."/>
            <person name="Bae J.-W."/>
        </authorList>
    </citation>
    <scope>NUCLEOTIDE SEQUENCE [LARGE SCALE GENOMIC DNA]</scope>
    <source>
        <strain evidence="8">NSG39</strain>
    </source>
</reference>
<accession>A0A1Q2CMS5</accession>
<dbReference type="EMBL" id="CP019606">
    <property type="protein sequence ID" value="AQP47417.1"/>
    <property type="molecule type" value="Genomic_DNA"/>
</dbReference>
<dbReference type="GO" id="GO:0000917">
    <property type="term" value="P:division septum assembly"/>
    <property type="evidence" value="ECO:0007669"/>
    <property type="project" value="UniProtKB-KW"/>
</dbReference>
<keyword evidence="8" id="KW-1185">Reference proteome</keyword>
<evidence type="ECO:0000256" key="1">
    <source>
        <dbReference type="ARBA" id="ARBA00022618"/>
    </source>
</evidence>
<evidence type="ECO:0000256" key="5">
    <source>
        <dbReference type="HAMAP-Rule" id="MF_01197"/>
    </source>
</evidence>
<evidence type="ECO:0000256" key="4">
    <source>
        <dbReference type="ARBA" id="ARBA00044936"/>
    </source>
</evidence>
<evidence type="ECO:0000313" key="8">
    <source>
        <dbReference type="Proteomes" id="UP000188145"/>
    </source>
</evidence>
<protein>
    <recommendedName>
        <fullName evidence="5">Cell division protein SepF</fullName>
    </recommendedName>
</protein>
<dbReference type="AlphaFoldDB" id="A0A1Q2CMS5"/>
<evidence type="ECO:0000256" key="2">
    <source>
        <dbReference type="ARBA" id="ARBA00023210"/>
    </source>
</evidence>
<dbReference type="GO" id="GO:0005737">
    <property type="term" value="C:cytoplasm"/>
    <property type="evidence" value="ECO:0007669"/>
    <property type="project" value="UniProtKB-SubCell"/>
</dbReference>
<comment type="similarity">
    <text evidence="5">Belongs to the SepF family.</text>
</comment>
<dbReference type="Proteomes" id="UP000188145">
    <property type="component" value="Chromosome"/>
</dbReference>
<dbReference type="PANTHER" id="PTHR35798">
    <property type="entry name" value="CELL DIVISION PROTEIN SEPF"/>
    <property type="match status" value="1"/>
</dbReference>
<dbReference type="Pfam" id="PF04472">
    <property type="entry name" value="SepF"/>
    <property type="match status" value="1"/>
</dbReference>
<dbReference type="PANTHER" id="PTHR35798:SF1">
    <property type="entry name" value="CELL DIVISION PROTEIN SEPF"/>
    <property type="match status" value="1"/>
</dbReference>
<comment type="subcellular location">
    <subcellularLocation>
        <location evidence="5">Cytoplasm</location>
    </subcellularLocation>
    <text evidence="5">Localizes to the division site, in a FtsZ-dependent manner.</text>
</comment>
<dbReference type="InterPro" id="IPR007561">
    <property type="entry name" value="Cell_div_SepF/SepF-rel"/>
</dbReference>
<dbReference type="GO" id="GO:0043093">
    <property type="term" value="P:FtsZ-dependent cytokinesis"/>
    <property type="evidence" value="ECO:0007669"/>
    <property type="project" value="UniProtKB-UniRule"/>
</dbReference>
<keyword evidence="2 5" id="KW-0717">Septation</keyword>
<evidence type="ECO:0000313" key="7">
    <source>
        <dbReference type="EMBL" id="AQP47417.1"/>
    </source>
</evidence>
<proteinExistence type="inferred from homology"/>
<name>A0A1Q2CMS5_9ACTN</name>
<keyword evidence="1 5" id="KW-0132">Cell division</keyword>
<comment type="function">
    <text evidence="4 5">Cell division protein that is part of the divisome complex and is recruited early to the Z-ring. Probably stimulates Z-ring formation, perhaps through the cross-linking of FtsZ protofilaments. Its function overlaps with FtsA.</text>
</comment>
<dbReference type="RefSeq" id="WP_077685747.1">
    <property type="nucleotide sequence ID" value="NZ_CP019606.1"/>
</dbReference>
<dbReference type="Gene3D" id="3.30.110.150">
    <property type="entry name" value="SepF-like protein"/>
    <property type="match status" value="1"/>
</dbReference>
<evidence type="ECO:0000256" key="3">
    <source>
        <dbReference type="ARBA" id="ARBA00023306"/>
    </source>
</evidence>
<dbReference type="InterPro" id="IPR038594">
    <property type="entry name" value="SepF-like_sf"/>
</dbReference>
<gene>
    <name evidence="5" type="primary">sepF</name>
    <name evidence="7" type="ORF">BW730_07795</name>
</gene>
<dbReference type="KEGG" id="tes:BW730_07795"/>
<comment type="subunit">
    <text evidence="5">Homodimer. Interacts with FtsZ.</text>
</comment>
<keyword evidence="3 5" id="KW-0131">Cell cycle</keyword>
<keyword evidence="5" id="KW-0963">Cytoplasm</keyword>
<feature type="region of interest" description="Disordered" evidence="6">
    <location>
        <begin position="37"/>
        <end position="58"/>
    </location>
</feature>
<organism evidence="7 8">
    <name type="scientific">Tessaracoccus aquimaris</name>
    <dbReference type="NCBI Taxonomy" id="1332264"/>
    <lineage>
        <taxon>Bacteria</taxon>
        <taxon>Bacillati</taxon>
        <taxon>Actinomycetota</taxon>
        <taxon>Actinomycetes</taxon>
        <taxon>Propionibacteriales</taxon>
        <taxon>Propionibacteriaceae</taxon>
        <taxon>Tessaracoccus</taxon>
    </lineage>
</organism>